<evidence type="ECO:0000313" key="4">
    <source>
        <dbReference type="EMBL" id="CAG5086175.1"/>
    </source>
</evidence>
<sequence length="765" mass="86213">MKLWYAKPASDWLEALPIGNGRLGAMVHGGMERERLQINEETFWSGGPHDYRRPGASRYLRQVRELIFQDKVEEAQQLFDERMKGDPELLHAFLPCCDMMLHFPGHADGRDYYRELDLDRAVATTRYQVNGVTYTREVFCSYPDQAIIMRISSDCPGKIDMAAELAAANGEQRVRFAGDDTLVLTGQAGKREARPRRLNAGWDGPGVRFEARLRAISEGGRVLRGEQALEVRGADAVTLIFSAATSFVNYRSIDGDPGTKAAGVIERLQGKSYGELLGRHLEDYTALYRRVELELGDGAGDGTPTDERVRTYAETEDPGLAALFYQYGRYLLIASSRPGGQPANLQGIWNDDPWPLWGSKWTTNINVQMNYWPAESGNLRECHLPLFDLIDDLRITGAETAETHYGCRGFVVHHNTDLWRAATPVDYDAAVWPMGGVWLVQHLWDHYEYCPDQAFLRNRVYPALREAALFVLDYLTEAPEGTRLAGKLVTNPSYSPENHYIDDKGRRRYLTYAATMDIQLIRDLFQRCMKAAEMLGVDEDFRGELEEAMARLPGMQIGKYGQLQEWAEDWDRPDDHNSHVSHLYGLYPGNQISVKDTPELAEAVGRSLELRGTHDFRAWPAAWRIALHAHLRDARMAHRRLVNLIALSANPNLLNEKPPLPMQIDGNFGGTAAIAEMLLQSRSRYDGTAAVYEIELLPALPAQWSRGRVKGLRARGGFELAFAWENGRLTEASLHALCGGICRIYYGDRSVQLETSKGDTIPIQF</sequence>
<feature type="domain" description="Alpha fucosidase A-like C-terminal" evidence="2">
    <location>
        <begin position="693"/>
        <end position="756"/>
    </location>
</feature>
<dbReference type="InterPro" id="IPR012341">
    <property type="entry name" value="6hp_glycosidase-like_sf"/>
</dbReference>
<dbReference type="Pfam" id="PF22124">
    <property type="entry name" value="Glyco_hydro_95_cat"/>
    <property type="match status" value="1"/>
</dbReference>
<organism evidence="4 5">
    <name type="scientific">Thermobacillus xylanilyticus</name>
    <dbReference type="NCBI Taxonomy" id="76633"/>
    <lineage>
        <taxon>Bacteria</taxon>
        <taxon>Bacillati</taxon>
        <taxon>Bacillota</taxon>
        <taxon>Bacilli</taxon>
        <taxon>Bacillales</taxon>
        <taxon>Paenibacillaceae</taxon>
        <taxon>Thermobacillus</taxon>
    </lineage>
</organism>
<name>A0ABM8V440_THEXY</name>
<keyword evidence="5" id="KW-1185">Reference proteome</keyword>
<accession>A0ABM8V440</accession>
<dbReference type="EC" id="3.2.1.51" evidence="4"/>
<dbReference type="PIRSF" id="PIRSF007663">
    <property type="entry name" value="UCP007663"/>
    <property type="match status" value="1"/>
</dbReference>
<dbReference type="InterPro" id="IPR016518">
    <property type="entry name" value="Alpha-L-fucosidase"/>
</dbReference>
<dbReference type="InterPro" id="IPR027414">
    <property type="entry name" value="GH95_N_dom"/>
</dbReference>
<feature type="domain" description="Glycosyl hydrolase family 95 catalytic" evidence="3">
    <location>
        <begin position="272"/>
        <end position="678"/>
    </location>
</feature>
<proteinExistence type="predicted"/>
<dbReference type="Pfam" id="PF21307">
    <property type="entry name" value="Glyco_hydro_95_C"/>
    <property type="match status" value="1"/>
</dbReference>
<dbReference type="Proteomes" id="UP000681526">
    <property type="component" value="Unassembled WGS sequence"/>
</dbReference>
<evidence type="ECO:0000259" key="1">
    <source>
        <dbReference type="Pfam" id="PF14498"/>
    </source>
</evidence>
<comment type="caution">
    <text evidence="4">The sequence shown here is derived from an EMBL/GenBank/DDBJ whole genome shotgun (WGS) entry which is preliminary data.</text>
</comment>
<evidence type="ECO:0000259" key="3">
    <source>
        <dbReference type="Pfam" id="PF22124"/>
    </source>
</evidence>
<dbReference type="InterPro" id="IPR054363">
    <property type="entry name" value="GH95_cat"/>
</dbReference>
<dbReference type="InterPro" id="IPR013780">
    <property type="entry name" value="Glyco_hydro_b"/>
</dbReference>
<evidence type="ECO:0000259" key="2">
    <source>
        <dbReference type="Pfam" id="PF21307"/>
    </source>
</evidence>
<dbReference type="Gene3D" id="1.50.10.10">
    <property type="match status" value="1"/>
</dbReference>
<dbReference type="Pfam" id="PF14498">
    <property type="entry name" value="Glyco_hyd_65N_2"/>
    <property type="match status" value="1"/>
</dbReference>
<dbReference type="PANTHER" id="PTHR31084">
    <property type="entry name" value="ALPHA-L-FUCOSIDASE 2"/>
    <property type="match status" value="1"/>
</dbReference>
<dbReference type="InterPro" id="IPR008928">
    <property type="entry name" value="6-hairpin_glycosidase_sf"/>
</dbReference>
<keyword evidence="4" id="KW-0378">Hydrolase</keyword>
<keyword evidence="4" id="KW-0326">Glycosidase</keyword>
<dbReference type="RefSeq" id="WP_213484442.1">
    <property type="nucleotide sequence ID" value="NZ_CAJRAY010000043.1"/>
</dbReference>
<evidence type="ECO:0000313" key="5">
    <source>
        <dbReference type="Proteomes" id="UP000681526"/>
    </source>
</evidence>
<feature type="domain" description="Glycosyl hydrolase family 95 N-terminal" evidence="1">
    <location>
        <begin position="3"/>
        <end position="249"/>
    </location>
</feature>
<dbReference type="Gene3D" id="2.70.98.50">
    <property type="entry name" value="putative glycoside hydrolase family protein from bacillus halodurans"/>
    <property type="match status" value="1"/>
</dbReference>
<dbReference type="SUPFAM" id="SSF48208">
    <property type="entry name" value="Six-hairpin glycosidases"/>
    <property type="match status" value="1"/>
</dbReference>
<gene>
    <name evidence="4" type="primary">txxe 2001-gh95</name>
    <name evidence="4" type="ORF">TXXE_09640</name>
</gene>
<dbReference type="Gene3D" id="2.60.40.1180">
    <property type="entry name" value="Golgi alpha-mannosidase II"/>
    <property type="match status" value="1"/>
</dbReference>
<dbReference type="EMBL" id="CAJRAY010000043">
    <property type="protein sequence ID" value="CAG5086175.1"/>
    <property type="molecule type" value="Genomic_DNA"/>
</dbReference>
<dbReference type="GO" id="GO:0004560">
    <property type="term" value="F:alpha-L-fucosidase activity"/>
    <property type="evidence" value="ECO:0007669"/>
    <property type="project" value="UniProtKB-EC"/>
</dbReference>
<protein>
    <submittedName>
        <fullName evidence="4">Alpha-L-fucosidase</fullName>
        <ecNumber evidence="4">3.2.1.51</ecNumber>
    </submittedName>
</protein>
<reference evidence="4 5" key="1">
    <citation type="submission" date="2021-04" db="EMBL/GenBank/DDBJ databases">
        <authorList>
            <person name="Rakotoarivonina H."/>
        </authorList>
    </citation>
    <scope>NUCLEOTIDE SEQUENCE [LARGE SCALE GENOMIC DNA]</scope>
    <source>
        <strain evidence="4 5">XE</strain>
    </source>
</reference>
<dbReference type="PANTHER" id="PTHR31084:SF0">
    <property type="entry name" value="ALPHA-L-FUCOSIDASE 2"/>
    <property type="match status" value="1"/>
</dbReference>
<dbReference type="InterPro" id="IPR049053">
    <property type="entry name" value="AFCA-like_C"/>
</dbReference>